<evidence type="ECO:0000256" key="7">
    <source>
        <dbReference type="RuleBase" id="RU363032"/>
    </source>
</evidence>
<proteinExistence type="inferred from homology"/>
<dbReference type="PANTHER" id="PTHR30151:SF0">
    <property type="entry name" value="ABC TRANSPORTER PERMEASE PROTEIN MJ0413-RELATED"/>
    <property type="match status" value="1"/>
</dbReference>
<dbReference type="PANTHER" id="PTHR30151">
    <property type="entry name" value="ALKANE SULFONATE ABC TRANSPORTER-RELATED, MEMBRANE SUBUNIT"/>
    <property type="match status" value="1"/>
</dbReference>
<keyword evidence="4 7" id="KW-0812">Transmembrane</keyword>
<feature type="transmembrane region" description="Helical" evidence="7">
    <location>
        <begin position="304"/>
        <end position="323"/>
    </location>
</feature>
<sequence>MSRHWVAEPVLSPMAAAGRSAVAGCLAGWLILWLPALVLGISLLLHTGLPDRQLVLTTANYCRLLAALTAIYAIWAIAGFFRPDWRRQLHGHAPLAAAAFGLLALYDLHTLKFNSLPLPFFPSPAKILEAFTHDGKILTVSTLYSLRLLFLGYMCGVLLGLPTGLLMGWYRQFRYWVNPLVRIIGPVPATAWIPVTLAVFPTSFAGSVFLIALATWFPVTVMTWSGVASVNKSYFEIARTLGADERYLMFKIALPAALPMVFIGLFMGMGTSFVTLVVAEMLGVKAGLGWYIEWAQGWGEYYKVYAALIISAVLFSSLISLLFKFRDRLLVWQRGLVKW</sequence>
<name>A0A517DWG8_9FIRM</name>
<evidence type="ECO:0000256" key="4">
    <source>
        <dbReference type="ARBA" id="ARBA00022692"/>
    </source>
</evidence>
<evidence type="ECO:0000256" key="1">
    <source>
        <dbReference type="ARBA" id="ARBA00004651"/>
    </source>
</evidence>
<keyword evidence="6 7" id="KW-0472">Membrane</keyword>
<dbReference type="RefSeq" id="WP_144351157.1">
    <property type="nucleotide sequence ID" value="NZ_CP036259.1"/>
</dbReference>
<dbReference type="AlphaFoldDB" id="A0A517DWG8"/>
<dbReference type="GO" id="GO:0055085">
    <property type="term" value="P:transmembrane transport"/>
    <property type="evidence" value="ECO:0007669"/>
    <property type="project" value="InterPro"/>
</dbReference>
<comment type="similarity">
    <text evidence="7">Belongs to the binding-protein-dependent transport system permease family.</text>
</comment>
<keyword evidence="3" id="KW-1003">Cell membrane</keyword>
<evidence type="ECO:0000256" key="3">
    <source>
        <dbReference type="ARBA" id="ARBA00022475"/>
    </source>
</evidence>
<dbReference type="PROSITE" id="PS50928">
    <property type="entry name" value="ABC_TM1"/>
    <property type="match status" value="1"/>
</dbReference>
<feature type="transmembrane region" description="Helical" evidence="7">
    <location>
        <begin position="21"/>
        <end position="44"/>
    </location>
</feature>
<feature type="transmembrane region" description="Helical" evidence="7">
    <location>
        <begin position="93"/>
        <end position="111"/>
    </location>
</feature>
<feature type="transmembrane region" description="Helical" evidence="7">
    <location>
        <begin position="64"/>
        <end position="81"/>
    </location>
</feature>
<feature type="transmembrane region" description="Helical" evidence="7">
    <location>
        <begin position="191"/>
        <end position="217"/>
    </location>
</feature>
<comment type="subcellular location">
    <subcellularLocation>
        <location evidence="1 7">Cell membrane</location>
        <topology evidence="1 7">Multi-pass membrane protein</topology>
    </subcellularLocation>
</comment>
<protein>
    <submittedName>
        <fullName evidence="9">NtrB: nitrate ABC transporter, permease protein</fullName>
    </submittedName>
</protein>
<dbReference type="Gene3D" id="1.10.3720.10">
    <property type="entry name" value="MetI-like"/>
    <property type="match status" value="1"/>
</dbReference>
<keyword evidence="10" id="KW-1185">Reference proteome</keyword>
<evidence type="ECO:0000256" key="2">
    <source>
        <dbReference type="ARBA" id="ARBA00022448"/>
    </source>
</evidence>
<organism evidence="9 10">
    <name type="scientific">Sporomusa termitida</name>
    <dbReference type="NCBI Taxonomy" id="2377"/>
    <lineage>
        <taxon>Bacteria</taxon>
        <taxon>Bacillati</taxon>
        <taxon>Bacillota</taxon>
        <taxon>Negativicutes</taxon>
        <taxon>Selenomonadales</taxon>
        <taxon>Sporomusaceae</taxon>
        <taxon>Sporomusa</taxon>
    </lineage>
</organism>
<evidence type="ECO:0000313" key="10">
    <source>
        <dbReference type="Proteomes" id="UP000320776"/>
    </source>
</evidence>
<accession>A0A517DWG8</accession>
<dbReference type="KEGG" id="sted:SPTER_31040"/>
<dbReference type="EMBL" id="CP036259">
    <property type="protein sequence ID" value="QDR81692.1"/>
    <property type="molecule type" value="Genomic_DNA"/>
</dbReference>
<dbReference type="GO" id="GO:0005886">
    <property type="term" value="C:plasma membrane"/>
    <property type="evidence" value="ECO:0007669"/>
    <property type="project" value="UniProtKB-SubCell"/>
</dbReference>
<dbReference type="InterPro" id="IPR000515">
    <property type="entry name" value="MetI-like"/>
</dbReference>
<keyword evidence="2 7" id="KW-0813">Transport</keyword>
<feature type="domain" description="ABC transmembrane type-1" evidence="8">
    <location>
        <begin position="142"/>
        <end position="323"/>
    </location>
</feature>
<dbReference type="InterPro" id="IPR035906">
    <property type="entry name" value="MetI-like_sf"/>
</dbReference>
<evidence type="ECO:0000259" key="8">
    <source>
        <dbReference type="PROSITE" id="PS50928"/>
    </source>
</evidence>
<evidence type="ECO:0000256" key="6">
    <source>
        <dbReference type="ARBA" id="ARBA00023136"/>
    </source>
</evidence>
<feature type="transmembrane region" description="Helical" evidence="7">
    <location>
        <begin position="148"/>
        <end position="170"/>
    </location>
</feature>
<evidence type="ECO:0000256" key="5">
    <source>
        <dbReference type="ARBA" id="ARBA00022989"/>
    </source>
</evidence>
<keyword evidence="5 7" id="KW-1133">Transmembrane helix</keyword>
<dbReference type="OrthoDB" id="9804353at2"/>
<dbReference type="SUPFAM" id="SSF161098">
    <property type="entry name" value="MetI-like"/>
    <property type="match status" value="1"/>
</dbReference>
<dbReference type="Proteomes" id="UP000320776">
    <property type="component" value="Chromosome"/>
</dbReference>
<dbReference type="CDD" id="cd06261">
    <property type="entry name" value="TM_PBP2"/>
    <property type="match status" value="1"/>
</dbReference>
<gene>
    <name evidence="9" type="ORF">SPTER_31040</name>
</gene>
<evidence type="ECO:0000313" key="9">
    <source>
        <dbReference type="EMBL" id="QDR81692.1"/>
    </source>
</evidence>
<reference evidence="9 10" key="1">
    <citation type="submission" date="2019-02" db="EMBL/GenBank/DDBJ databases">
        <title>Closed genome of Sporomusa termitida DSM 4440.</title>
        <authorList>
            <person name="Poehlein A."/>
            <person name="Daniel R."/>
        </authorList>
    </citation>
    <scope>NUCLEOTIDE SEQUENCE [LARGE SCALE GENOMIC DNA]</scope>
    <source>
        <strain evidence="9 10">DSM 4440</strain>
    </source>
</reference>
<feature type="transmembrane region" description="Helical" evidence="7">
    <location>
        <begin position="248"/>
        <end position="266"/>
    </location>
</feature>
<dbReference type="Pfam" id="PF00528">
    <property type="entry name" value="BPD_transp_1"/>
    <property type="match status" value="1"/>
</dbReference>